<protein>
    <recommendedName>
        <fullName evidence="8">Bcr/CflA family efflux transporter</fullName>
    </recommendedName>
</protein>
<name>A0A4U6BSN2_9BRAD</name>
<feature type="transmembrane region" description="Helical" evidence="8">
    <location>
        <begin position="294"/>
        <end position="316"/>
    </location>
</feature>
<sequence>MTIQNIGDGNKLTLARAPSSIFARISVLAALAAVGSFATNILLPSLPSMAKDLNVSTAAVSSTISVYLAVFAVGQLIVGPLSDRYGRWKPVMFGLGIFVLGSIWCEFSTTLPMMLVGRTIQALGACAASVLSRAVARDLLSGEDLTKALAFIMVAMSAAPGFSPLIGGLLDATSGWRSEFLVVGLFGATVALAYFRFVGETHRPDSNVSIQLTAIRRGYWGLLTDLRFIAPAGTIGLFMGAIFAMFSVSPRILIDGLGFSPIQLGLFFAGTVFVVFGSGMTAPRLAIKIGHARATLAGLIIATMGGTLLLLAHWVTPTIWSYLIPVLIFLAGFGMVSPLATATALQPFGDRAGLASALLGFLQMAGAAVGVVLTASITSATLAIGIVQAALTMLGLILYLAGQRAALAR</sequence>
<evidence type="ECO:0000256" key="4">
    <source>
        <dbReference type="ARBA" id="ARBA00022475"/>
    </source>
</evidence>
<dbReference type="EMBL" id="LBIA02000001">
    <property type="protein sequence ID" value="TKT72018.1"/>
    <property type="molecule type" value="Genomic_DNA"/>
</dbReference>
<dbReference type="InterPro" id="IPR001958">
    <property type="entry name" value="Tet-R_TetA/multi-R_MdtG-like"/>
</dbReference>
<evidence type="ECO:0000256" key="3">
    <source>
        <dbReference type="ARBA" id="ARBA00022448"/>
    </source>
</evidence>
<feature type="domain" description="Major facilitator superfamily (MFS) profile" evidence="9">
    <location>
        <begin position="24"/>
        <end position="407"/>
    </location>
</feature>
<comment type="similarity">
    <text evidence="2 8">Belongs to the major facilitator superfamily. Bcr/CmlA family.</text>
</comment>
<keyword evidence="4" id="KW-1003">Cell membrane</keyword>
<feature type="transmembrane region" description="Helical" evidence="8">
    <location>
        <begin position="226"/>
        <end position="248"/>
    </location>
</feature>
<evidence type="ECO:0000256" key="6">
    <source>
        <dbReference type="ARBA" id="ARBA00022989"/>
    </source>
</evidence>
<gene>
    <name evidence="10" type="ORF">YH63_011645</name>
</gene>
<dbReference type="GO" id="GO:0042910">
    <property type="term" value="F:xenobiotic transmembrane transporter activity"/>
    <property type="evidence" value="ECO:0007669"/>
    <property type="project" value="InterPro"/>
</dbReference>
<dbReference type="GO" id="GO:1990961">
    <property type="term" value="P:xenobiotic detoxification by transmembrane export across the plasma membrane"/>
    <property type="evidence" value="ECO:0007669"/>
    <property type="project" value="InterPro"/>
</dbReference>
<dbReference type="Proteomes" id="UP000034832">
    <property type="component" value="Unassembled WGS sequence"/>
</dbReference>
<evidence type="ECO:0000313" key="11">
    <source>
        <dbReference type="Proteomes" id="UP000034832"/>
    </source>
</evidence>
<dbReference type="GO" id="GO:0005886">
    <property type="term" value="C:plasma membrane"/>
    <property type="evidence" value="ECO:0007669"/>
    <property type="project" value="UniProtKB-SubCell"/>
</dbReference>
<dbReference type="InterPro" id="IPR011701">
    <property type="entry name" value="MFS"/>
</dbReference>
<dbReference type="STRING" id="211460.YH63_07345"/>
<keyword evidence="7 8" id="KW-0472">Membrane</keyword>
<evidence type="ECO:0000256" key="8">
    <source>
        <dbReference type="RuleBase" id="RU365088"/>
    </source>
</evidence>
<dbReference type="OrthoDB" id="9800416at2"/>
<evidence type="ECO:0000256" key="5">
    <source>
        <dbReference type="ARBA" id="ARBA00022692"/>
    </source>
</evidence>
<evidence type="ECO:0000313" key="10">
    <source>
        <dbReference type="EMBL" id="TKT72018.1"/>
    </source>
</evidence>
<keyword evidence="6 8" id="KW-1133">Transmembrane helix</keyword>
<dbReference type="CDD" id="cd17320">
    <property type="entry name" value="MFS_MdfA_MDR_like"/>
    <property type="match status" value="1"/>
</dbReference>
<dbReference type="InterPro" id="IPR020846">
    <property type="entry name" value="MFS_dom"/>
</dbReference>
<dbReference type="AlphaFoldDB" id="A0A4U6BSN2"/>
<feature type="transmembrane region" description="Helical" evidence="8">
    <location>
        <begin position="352"/>
        <end position="373"/>
    </location>
</feature>
<proteinExistence type="inferred from homology"/>
<evidence type="ECO:0000256" key="7">
    <source>
        <dbReference type="ARBA" id="ARBA00023136"/>
    </source>
</evidence>
<dbReference type="PRINTS" id="PR01035">
    <property type="entry name" value="TCRTETA"/>
</dbReference>
<dbReference type="NCBIfam" id="TIGR00710">
    <property type="entry name" value="efflux_Bcr_CflA"/>
    <property type="match status" value="1"/>
</dbReference>
<keyword evidence="8" id="KW-0997">Cell inner membrane</keyword>
<keyword evidence="5 8" id="KW-0812">Transmembrane</keyword>
<dbReference type="InterPro" id="IPR036259">
    <property type="entry name" value="MFS_trans_sf"/>
</dbReference>
<feature type="transmembrane region" description="Helical" evidence="8">
    <location>
        <begin position="322"/>
        <end position="345"/>
    </location>
</feature>
<dbReference type="SUPFAM" id="SSF103473">
    <property type="entry name" value="MFS general substrate transporter"/>
    <property type="match status" value="1"/>
</dbReference>
<dbReference type="InterPro" id="IPR004812">
    <property type="entry name" value="Efflux_drug-R_Bcr/CmlA"/>
</dbReference>
<feature type="transmembrane region" description="Helical" evidence="8">
    <location>
        <begin position="55"/>
        <end position="78"/>
    </location>
</feature>
<feature type="transmembrane region" description="Helical" evidence="8">
    <location>
        <begin position="21"/>
        <end position="43"/>
    </location>
</feature>
<evidence type="ECO:0000256" key="2">
    <source>
        <dbReference type="ARBA" id="ARBA00006236"/>
    </source>
</evidence>
<dbReference type="RefSeq" id="WP_046827463.1">
    <property type="nucleotide sequence ID" value="NZ_LBIA02000001.1"/>
</dbReference>
<keyword evidence="11" id="KW-1185">Reference proteome</keyword>
<feature type="transmembrane region" description="Helical" evidence="8">
    <location>
        <begin position="148"/>
        <end position="170"/>
    </location>
</feature>
<dbReference type="PROSITE" id="PS50850">
    <property type="entry name" value="MFS"/>
    <property type="match status" value="1"/>
</dbReference>
<feature type="transmembrane region" description="Helical" evidence="8">
    <location>
        <begin position="115"/>
        <end position="136"/>
    </location>
</feature>
<accession>A0A4U6BSN2</accession>
<evidence type="ECO:0000256" key="1">
    <source>
        <dbReference type="ARBA" id="ARBA00004651"/>
    </source>
</evidence>
<reference evidence="10" key="1">
    <citation type="submission" date="2019-04" db="EMBL/GenBank/DDBJ databases">
        <title>Whole genome sequencing of cave bacteria.</title>
        <authorList>
            <person name="Gan H.M."/>
            <person name="Barton H."/>
            <person name="Savka M.A."/>
        </authorList>
    </citation>
    <scope>NUCLEOTIDE SEQUENCE [LARGE SCALE GENOMIC DNA]</scope>
    <source>
        <strain evidence="10">LC387</strain>
    </source>
</reference>
<feature type="transmembrane region" description="Helical" evidence="8">
    <location>
        <begin position="176"/>
        <end position="195"/>
    </location>
</feature>
<dbReference type="PANTHER" id="PTHR42718">
    <property type="entry name" value="MAJOR FACILITATOR SUPERFAMILY MULTIDRUG TRANSPORTER MFSC"/>
    <property type="match status" value="1"/>
</dbReference>
<comment type="subcellular location">
    <subcellularLocation>
        <location evidence="8">Cell inner membrane</location>
        <topology evidence="8">Multi-pass membrane protein</topology>
    </subcellularLocation>
    <subcellularLocation>
        <location evidence="1">Cell membrane</location>
        <topology evidence="1">Multi-pass membrane protein</topology>
    </subcellularLocation>
</comment>
<dbReference type="Pfam" id="PF07690">
    <property type="entry name" value="MFS_1"/>
    <property type="match status" value="1"/>
</dbReference>
<feature type="transmembrane region" description="Helical" evidence="8">
    <location>
        <begin position="260"/>
        <end position="282"/>
    </location>
</feature>
<comment type="caution">
    <text evidence="10">The sequence shown here is derived from an EMBL/GenBank/DDBJ whole genome shotgun (WGS) entry which is preliminary data.</text>
</comment>
<feature type="transmembrane region" description="Helical" evidence="8">
    <location>
        <begin position="90"/>
        <end position="109"/>
    </location>
</feature>
<feature type="transmembrane region" description="Helical" evidence="8">
    <location>
        <begin position="379"/>
        <end position="401"/>
    </location>
</feature>
<dbReference type="PANTHER" id="PTHR42718:SF9">
    <property type="entry name" value="MAJOR FACILITATOR SUPERFAMILY MULTIDRUG TRANSPORTER MFSC"/>
    <property type="match status" value="1"/>
</dbReference>
<evidence type="ECO:0000259" key="9">
    <source>
        <dbReference type="PROSITE" id="PS50850"/>
    </source>
</evidence>
<keyword evidence="3 8" id="KW-0813">Transport</keyword>
<dbReference type="Gene3D" id="1.20.1720.10">
    <property type="entry name" value="Multidrug resistance protein D"/>
    <property type="match status" value="1"/>
</dbReference>
<organism evidence="10 11">
    <name type="scientific">Afipia massiliensis</name>
    <dbReference type="NCBI Taxonomy" id="211460"/>
    <lineage>
        <taxon>Bacteria</taxon>
        <taxon>Pseudomonadati</taxon>
        <taxon>Pseudomonadota</taxon>
        <taxon>Alphaproteobacteria</taxon>
        <taxon>Hyphomicrobiales</taxon>
        <taxon>Nitrobacteraceae</taxon>
        <taxon>Afipia</taxon>
    </lineage>
</organism>